<sequence length="214" mass="25869">MTDPWDGPASVAFMRYINHAPKRAFNHRVGLTSYAESWIERSTDEYQTKQEIEKWRARYIVMSPQYFHLFTLLRHETLRIGDYTEWLALKKRFEEELKVKIEDLMRMMNKSSFDYLMDWPYNIINKFSDGYVPNWKLDIAFHDHWNEDVWRHVAELGNEDIEAIQHYEWKDSSSKRSIDRIKKKFLTQGDTPNAKKKYNYYALLKLKILLCIAI</sequence>
<dbReference type="EMBL" id="ASPP01016291">
    <property type="protein sequence ID" value="ETO17617.1"/>
    <property type="molecule type" value="Genomic_DNA"/>
</dbReference>
<gene>
    <name evidence="1" type="ORF">RFI_19703</name>
</gene>
<proteinExistence type="predicted"/>
<organism evidence="1 2">
    <name type="scientific">Reticulomyxa filosa</name>
    <dbReference type="NCBI Taxonomy" id="46433"/>
    <lineage>
        <taxon>Eukaryota</taxon>
        <taxon>Sar</taxon>
        <taxon>Rhizaria</taxon>
        <taxon>Retaria</taxon>
        <taxon>Foraminifera</taxon>
        <taxon>Monothalamids</taxon>
        <taxon>Reticulomyxidae</taxon>
        <taxon>Reticulomyxa</taxon>
    </lineage>
</organism>
<comment type="caution">
    <text evidence="1">The sequence shown here is derived from an EMBL/GenBank/DDBJ whole genome shotgun (WGS) entry which is preliminary data.</text>
</comment>
<dbReference type="Proteomes" id="UP000023152">
    <property type="component" value="Unassembled WGS sequence"/>
</dbReference>
<keyword evidence="2" id="KW-1185">Reference proteome</keyword>
<dbReference type="AlphaFoldDB" id="X6MVX8"/>
<reference evidence="1 2" key="1">
    <citation type="journal article" date="2013" name="Curr. Biol.">
        <title>The Genome of the Foraminiferan Reticulomyxa filosa.</title>
        <authorList>
            <person name="Glockner G."/>
            <person name="Hulsmann N."/>
            <person name="Schleicher M."/>
            <person name="Noegel A.A."/>
            <person name="Eichinger L."/>
            <person name="Gallinger C."/>
            <person name="Pawlowski J."/>
            <person name="Sierra R."/>
            <person name="Euteneuer U."/>
            <person name="Pillet L."/>
            <person name="Moustafa A."/>
            <person name="Platzer M."/>
            <person name="Groth M."/>
            <person name="Szafranski K."/>
            <person name="Schliwa M."/>
        </authorList>
    </citation>
    <scope>NUCLEOTIDE SEQUENCE [LARGE SCALE GENOMIC DNA]</scope>
</reference>
<evidence type="ECO:0000313" key="1">
    <source>
        <dbReference type="EMBL" id="ETO17617.1"/>
    </source>
</evidence>
<protein>
    <submittedName>
        <fullName evidence="1">Uncharacterized protein</fullName>
    </submittedName>
</protein>
<accession>X6MVX8</accession>
<evidence type="ECO:0000313" key="2">
    <source>
        <dbReference type="Proteomes" id="UP000023152"/>
    </source>
</evidence>
<name>X6MVX8_RETFI</name>